<keyword evidence="3 4" id="KW-0975">Bacterial flagellum</keyword>
<keyword evidence="5" id="KW-0966">Cell projection</keyword>
<sequence length="103" mass="10477">MSGTVNSIAKAVHGLAAYQTTDAATSSNGAPGTDFASYISGVLTNTVKQGASAETLAQNGLMGNGNLTQVVTSVAQAQLALQTTVAIRDRLITAYQSIMSMPI</sequence>
<dbReference type="GO" id="GO:0005198">
    <property type="term" value="F:structural molecule activity"/>
    <property type="evidence" value="ECO:0007669"/>
    <property type="project" value="InterPro"/>
</dbReference>
<evidence type="ECO:0000256" key="4">
    <source>
        <dbReference type="HAMAP-Rule" id="MF_00724"/>
    </source>
</evidence>
<dbReference type="Proteomes" id="UP000186308">
    <property type="component" value="Unassembled WGS sequence"/>
</dbReference>
<keyword evidence="5" id="KW-0969">Cilium</keyword>
<keyword evidence="6" id="KW-1185">Reference proteome</keyword>
<dbReference type="Pfam" id="PF02049">
    <property type="entry name" value="FliE"/>
    <property type="match status" value="1"/>
</dbReference>
<evidence type="ECO:0000313" key="5">
    <source>
        <dbReference type="EMBL" id="SIQ99657.1"/>
    </source>
</evidence>
<comment type="caution">
    <text evidence="5">The sequence shown here is derived from an EMBL/GenBank/DDBJ whole genome shotgun (WGS) entry which is preliminary data.</text>
</comment>
<dbReference type="HAMAP" id="MF_00724">
    <property type="entry name" value="FliE"/>
    <property type="match status" value="1"/>
</dbReference>
<evidence type="ECO:0000313" key="6">
    <source>
        <dbReference type="Proteomes" id="UP000186308"/>
    </source>
</evidence>
<organism evidence="5 6">
    <name type="scientific">Acidiphilium rubrum</name>
    <dbReference type="NCBI Taxonomy" id="526"/>
    <lineage>
        <taxon>Bacteria</taxon>
        <taxon>Pseudomonadati</taxon>
        <taxon>Pseudomonadota</taxon>
        <taxon>Alphaproteobacteria</taxon>
        <taxon>Acetobacterales</taxon>
        <taxon>Acidocellaceae</taxon>
        <taxon>Acidiphilium</taxon>
    </lineage>
</organism>
<comment type="subcellular location">
    <subcellularLocation>
        <location evidence="1 4">Bacterial flagellum basal body</location>
    </subcellularLocation>
</comment>
<dbReference type="PANTHER" id="PTHR34653:SF1">
    <property type="entry name" value="FLAGELLAR HOOK-BASAL BODY COMPLEX PROTEIN FLIE"/>
    <property type="match status" value="1"/>
</dbReference>
<protein>
    <recommendedName>
        <fullName evidence="4">Flagellar hook-basal body complex protein FliE</fullName>
    </recommendedName>
</protein>
<dbReference type="PANTHER" id="PTHR34653">
    <property type="match status" value="1"/>
</dbReference>
<reference evidence="5 6" key="1">
    <citation type="submission" date="2017-01" db="EMBL/GenBank/DDBJ databases">
        <authorList>
            <person name="Varghese N."/>
            <person name="Submissions S."/>
        </authorList>
    </citation>
    <scope>NUCLEOTIDE SEQUENCE [LARGE SCALE GENOMIC DNA]</scope>
    <source>
        <strain evidence="5 6">ATCC 35905</strain>
    </source>
</reference>
<dbReference type="GO" id="GO:0071973">
    <property type="term" value="P:bacterial-type flagellum-dependent cell motility"/>
    <property type="evidence" value="ECO:0007669"/>
    <property type="project" value="InterPro"/>
</dbReference>
<evidence type="ECO:0000256" key="3">
    <source>
        <dbReference type="ARBA" id="ARBA00023143"/>
    </source>
</evidence>
<gene>
    <name evidence="4" type="primary">fliE</name>
    <name evidence="5" type="ORF">SAMN05421828_11341</name>
</gene>
<keyword evidence="5" id="KW-0282">Flagellum</keyword>
<accession>A0A8G2FGZ6</accession>
<dbReference type="RefSeq" id="WP_029311780.1">
    <property type="nucleotide sequence ID" value="NZ_FTNE01000013.1"/>
</dbReference>
<dbReference type="EMBL" id="FTNE01000013">
    <property type="protein sequence ID" value="SIQ99657.1"/>
    <property type="molecule type" value="Genomic_DNA"/>
</dbReference>
<dbReference type="OrthoDB" id="8481852at2"/>
<evidence type="ECO:0000256" key="1">
    <source>
        <dbReference type="ARBA" id="ARBA00004117"/>
    </source>
</evidence>
<dbReference type="InterPro" id="IPR001624">
    <property type="entry name" value="FliE"/>
</dbReference>
<name>A0A8G2FGZ6_ACIRU</name>
<evidence type="ECO:0000256" key="2">
    <source>
        <dbReference type="ARBA" id="ARBA00009272"/>
    </source>
</evidence>
<proteinExistence type="inferred from homology"/>
<dbReference type="AlphaFoldDB" id="A0A8G2FGZ6"/>
<dbReference type="GO" id="GO:0003774">
    <property type="term" value="F:cytoskeletal motor activity"/>
    <property type="evidence" value="ECO:0007669"/>
    <property type="project" value="InterPro"/>
</dbReference>
<dbReference type="GO" id="GO:0009425">
    <property type="term" value="C:bacterial-type flagellum basal body"/>
    <property type="evidence" value="ECO:0007669"/>
    <property type="project" value="UniProtKB-SubCell"/>
</dbReference>
<comment type="similarity">
    <text evidence="2 4">Belongs to the FliE family.</text>
</comment>